<accession>A0AAD7HLE0</accession>
<reference evidence="1" key="1">
    <citation type="submission" date="2023-03" db="EMBL/GenBank/DDBJ databases">
        <title>Massive genome expansion in bonnet fungi (Mycena s.s.) driven by repeated elements and novel gene families across ecological guilds.</title>
        <authorList>
            <consortium name="Lawrence Berkeley National Laboratory"/>
            <person name="Harder C.B."/>
            <person name="Miyauchi S."/>
            <person name="Viragh M."/>
            <person name="Kuo A."/>
            <person name="Thoen E."/>
            <person name="Andreopoulos B."/>
            <person name="Lu D."/>
            <person name="Skrede I."/>
            <person name="Drula E."/>
            <person name="Henrissat B."/>
            <person name="Morin E."/>
            <person name="Kohler A."/>
            <person name="Barry K."/>
            <person name="LaButti K."/>
            <person name="Morin E."/>
            <person name="Salamov A."/>
            <person name="Lipzen A."/>
            <person name="Mereny Z."/>
            <person name="Hegedus B."/>
            <person name="Baldrian P."/>
            <person name="Stursova M."/>
            <person name="Weitz H."/>
            <person name="Taylor A."/>
            <person name="Grigoriev I.V."/>
            <person name="Nagy L.G."/>
            <person name="Martin F."/>
            <person name="Kauserud H."/>
        </authorList>
    </citation>
    <scope>NUCLEOTIDE SEQUENCE</scope>
    <source>
        <strain evidence="1">CBHHK182m</strain>
    </source>
</reference>
<protein>
    <submittedName>
        <fullName evidence="1">Uncharacterized protein</fullName>
    </submittedName>
</protein>
<keyword evidence="2" id="KW-1185">Reference proteome</keyword>
<dbReference type="Proteomes" id="UP001215598">
    <property type="component" value="Unassembled WGS sequence"/>
</dbReference>
<evidence type="ECO:0000313" key="2">
    <source>
        <dbReference type="Proteomes" id="UP001215598"/>
    </source>
</evidence>
<gene>
    <name evidence="1" type="ORF">B0H16DRAFT_1598824</name>
</gene>
<evidence type="ECO:0000313" key="1">
    <source>
        <dbReference type="EMBL" id="KAJ7723421.1"/>
    </source>
</evidence>
<comment type="caution">
    <text evidence="1">The sequence shown here is derived from an EMBL/GenBank/DDBJ whole genome shotgun (WGS) entry which is preliminary data.</text>
</comment>
<organism evidence="1 2">
    <name type="scientific">Mycena metata</name>
    <dbReference type="NCBI Taxonomy" id="1033252"/>
    <lineage>
        <taxon>Eukaryota</taxon>
        <taxon>Fungi</taxon>
        <taxon>Dikarya</taxon>
        <taxon>Basidiomycota</taxon>
        <taxon>Agaricomycotina</taxon>
        <taxon>Agaricomycetes</taxon>
        <taxon>Agaricomycetidae</taxon>
        <taxon>Agaricales</taxon>
        <taxon>Marasmiineae</taxon>
        <taxon>Mycenaceae</taxon>
        <taxon>Mycena</taxon>
    </lineage>
</organism>
<proteinExistence type="predicted"/>
<name>A0AAD7HLE0_9AGAR</name>
<dbReference type="EMBL" id="JARKIB010000211">
    <property type="protein sequence ID" value="KAJ7723421.1"/>
    <property type="molecule type" value="Genomic_DNA"/>
</dbReference>
<dbReference type="AlphaFoldDB" id="A0AAD7HLE0"/>
<sequence>MYISKQSKISLLRHAIHPSQTKERKPHLLVCKYWHLRSVPRQVAGKDTIPNKLVVSLIALLIVVYNTHNTPLVIPLLSLPQDTPRFPQLRAERLPCAKVRRNVPDLQLGLGARRRKGEGVVWREDRREHFADAKVSRSDKTDATLPAVVVNDIPHLDELVVPASRYAAPDMRVDVKCRRCAVMR</sequence>